<gene>
    <name evidence="2" type="ORF">HISP_19865</name>
</gene>
<sequence>MRWRDQNETDNPNQSIRRKEEHSAMKRRTVLAGVVPFLQVGRWLDQLLLVNQGEIVQKRFVGIAEGETTEITVTDDDGTTVSSEHEGQLGQSPAEISPEVATSLRERYDSIRFHVTVNHHNDSPKVFGRTGTIEYRTSRTLYSGIGVGDHISFQTSLLNANSIISLSCLANEKESLQRRCRVGVEDPTAE</sequence>
<geneLocation type="plasmid" evidence="2 3">
    <name>pHH406</name>
</geneLocation>
<keyword evidence="3" id="KW-1185">Reference proteome</keyword>
<evidence type="ECO:0000256" key="1">
    <source>
        <dbReference type="SAM" id="MobiDB-lite"/>
    </source>
</evidence>
<organism evidence="2 3">
    <name type="scientific">Haloarcula hispanica N601</name>
    <dbReference type="NCBI Taxonomy" id="1417673"/>
    <lineage>
        <taxon>Archaea</taxon>
        <taxon>Methanobacteriati</taxon>
        <taxon>Methanobacteriota</taxon>
        <taxon>Stenosarchaea group</taxon>
        <taxon>Halobacteria</taxon>
        <taxon>Halobacteriales</taxon>
        <taxon>Haloarculaceae</taxon>
        <taxon>Haloarcula</taxon>
    </lineage>
</organism>
<protein>
    <submittedName>
        <fullName evidence="2">Uncharacterized protein</fullName>
    </submittedName>
</protein>
<feature type="region of interest" description="Disordered" evidence="1">
    <location>
        <begin position="1"/>
        <end position="23"/>
    </location>
</feature>
<keyword evidence="2" id="KW-0614">Plasmid</keyword>
<dbReference type="AlphaFoldDB" id="V5TST6"/>
<feature type="region of interest" description="Disordered" evidence="1">
    <location>
        <begin position="74"/>
        <end position="96"/>
    </location>
</feature>
<reference evidence="2 3" key="1">
    <citation type="journal article" date="2014" name="Genome Announc.">
        <title>Complete Genome Sequence of the Extremely Halophilic Archaeon Haloarcula hispanica Strain N601.</title>
        <authorList>
            <person name="Ding J.Y."/>
            <person name="Chiang P.W."/>
            <person name="Hong M.J."/>
            <person name="Dyall-Smith M."/>
            <person name="Tang S.L."/>
        </authorList>
    </citation>
    <scope>NUCLEOTIDE SEQUENCE [LARGE SCALE GENOMIC DNA]</scope>
    <source>
        <strain evidence="2 3">N601</strain>
    </source>
</reference>
<dbReference type="KEGG" id="hhn:HISP_19865"/>
<dbReference type="EMBL" id="CP006887">
    <property type="protein sequence ID" value="AHB68316.1"/>
    <property type="molecule type" value="Genomic_DNA"/>
</dbReference>
<dbReference type="HOGENOM" id="CLU_1425054_0_0_2"/>
<dbReference type="Proteomes" id="UP000018572">
    <property type="component" value="Plasmid pHH406"/>
</dbReference>
<name>V5TST6_HALHI</name>
<proteinExistence type="predicted"/>
<accession>V5TST6</accession>
<evidence type="ECO:0000313" key="2">
    <source>
        <dbReference type="EMBL" id="AHB68316.1"/>
    </source>
</evidence>
<evidence type="ECO:0000313" key="3">
    <source>
        <dbReference type="Proteomes" id="UP000018572"/>
    </source>
</evidence>